<reference evidence="2 3" key="1">
    <citation type="journal article" date="2016" name="Nat. Commun.">
        <title>Thousands of microbial genomes shed light on interconnected biogeochemical processes in an aquifer system.</title>
        <authorList>
            <person name="Anantharaman K."/>
            <person name="Brown C.T."/>
            <person name="Hug L.A."/>
            <person name="Sharon I."/>
            <person name="Castelle C.J."/>
            <person name="Probst A.J."/>
            <person name="Thomas B.C."/>
            <person name="Singh A."/>
            <person name="Wilkins M.J."/>
            <person name="Karaoz U."/>
            <person name="Brodie E.L."/>
            <person name="Williams K.H."/>
            <person name="Hubbard S.S."/>
            <person name="Banfield J.F."/>
        </authorList>
    </citation>
    <scope>NUCLEOTIDE SEQUENCE [LARGE SCALE GENOMIC DNA]</scope>
</reference>
<dbReference type="AlphaFoldDB" id="A0A1F2WJA4"/>
<gene>
    <name evidence="2" type="ORF">A2Y75_07155</name>
</gene>
<feature type="transmembrane region" description="Helical" evidence="1">
    <location>
        <begin position="122"/>
        <end position="139"/>
    </location>
</feature>
<dbReference type="EMBL" id="MELK01000040">
    <property type="protein sequence ID" value="OFW56929.1"/>
    <property type="molecule type" value="Genomic_DNA"/>
</dbReference>
<evidence type="ECO:0000313" key="3">
    <source>
        <dbReference type="Proteomes" id="UP000177876"/>
    </source>
</evidence>
<name>A0A1F2WJA4_9ACTN</name>
<feature type="transmembrane region" description="Helical" evidence="1">
    <location>
        <begin position="93"/>
        <end position="116"/>
    </location>
</feature>
<feature type="transmembrane region" description="Helical" evidence="1">
    <location>
        <begin position="47"/>
        <end position="72"/>
    </location>
</feature>
<accession>A0A1F2WJA4</accession>
<feature type="transmembrane region" description="Helical" evidence="1">
    <location>
        <begin position="14"/>
        <end position="35"/>
    </location>
</feature>
<evidence type="ECO:0000313" key="2">
    <source>
        <dbReference type="EMBL" id="OFW56929.1"/>
    </source>
</evidence>
<proteinExistence type="predicted"/>
<evidence type="ECO:0000256" key="1">
    <source>
        <dbReference type="SAM" id="Phobius"/>
    </source>
</evidence>
<protein>
    <submittedName>
        <fullName evidence="2">Uncharacterized protein</fullName>
    </submittedName>
</protein>
<dbReference type="STRING" id="1797197.A2Y75_07155"/>
<keyword evidence="1" id="KW-0472">Membrane</keyword>
<dbReference type="Proteomes" id="UP000177876">
    <property type="component" value="Unassembled WGS sequence"/>
</dbReference>
<keyword evidence="1" id="KW-1133">Transmembrane helix</keyword>
<comment type="caution">
    <text evidence="2">The sequence shown here is derived from an EMBL/GenBank/DDBJ whole genome shotgun (WGS) entry which is preliminary data.</text>
</comment>
<organism evidence="2 3">
    <name type="scientific">Candidatus Solincola sediminis</name>
    <dbReference type="NCBI Taxonomy" id="1797199"/>
    <lineage>
        <taxon>Bacteria</taxon>
        <taxon>Bacillati</taxon>
        <taxon>Actinomycetota</taxon>
        <taxon>Candidatus Geothermincolia</taxon>
        <taxon>Candidatus Geothermincolales</taxon>
        <taxon>Candidatus Geothermincolaceae</taxon>
        <taxon>Candidatus Solincola</taxon>
    </lineage>
</organism>
<sequence length="156" mass="17286">MGISNEGRRVFKRFLLIGFGIPAVLLIFISVLYLSPWALARSSASNAMLNLAAVCLAFAGLLIWAFFSFLLYRRLWKAFPYIAEKEQGWSFAEGSFGLIGVGVSMASVLGIFYYLFTGDFKRGALITALSFILGFIEAARFPARIDEIEQITSGME</sequence>
<keyword evidence="1" id="KW-0812">Transmembrane</keyword>